<dbReference type="SMART" id="SM00327">
    <property type="entry name" value="VWA"/>
    <property type="match status" value="1"/>
</dbReference>
<dbReference type="PROSITE" id="PS51257">
    <property type="entry name" value="PROKAR_LIPOPROTEIN"/>
    <property type="match status" value="1"/>
</dbReference>
<organism evidence="2 3">
    <name type="scientific">Hyella patelloides LEGE 07179</name>
    <dbReference type="NCBI Taxonomy" id="945734"/>
    <lineage>
        <taxon>Bacteria</taxon>
        <taxon>Bacillati</taxon>
        <taxon>Cyanobacteriota</taxon>
        <taxon>Cyanophyceae</taxon>
        <taxon>Pleurocapsales</taxon>
        <taxon>Hyellaceae</taxon>
        <taxon>Hyella</taxon>
    </lineage>
</organism>
<feature type="domain" description="VWFA" evidence="1">
    <location>
        <begin position="326"/>
        <end position="507"/>
    </location>
</feature>
<dbReference type="PROSITE" id="PS50234">
    <property type="entry name" value="VWFA"/>
    <property type="match status" value="1"/>
</dbReference>
<proteinExistence type="predicted"/>
<name>A0A563W2M0_9CYAN</name>
<dbReference type="Proteomes" id="UP000320055">
    <property type="component" value="Unassembled WGS sequence"/>
</dbReference>
<keyword evidence="3" id="KW-1185">Reference proteome</keyword>
<evidence type="ECO:0000259" key="1">
    <source>
        <dbReference type="PROSITE" id="PS50234"/>
    </source>
</evidence>
<dbReference type="Gene3D" id="3.40.50.410">
    <property type="entry name" value="von Willebrand factor, type A domain"/>
    <property type="match status" value="1"/>
</dbReference>
<sequence length="512" mass="56816">MKIQPKIVLGCVVGIGIIIASCTNYPKQQITIGISSENLILEDSISQLTKLATGGTPEIMTKGSVSLTKLACEGQLDAIAIADEMWASILCPDANWVNNSDTLYRTRIQLAVPTKKAQELGWNDRTVSRKEVLEALKSGKLKLATTLPTHSNSGYNFLLWLTREELGGNIDPQQITPQTLKPLQPIYQNLAQSSESTSFLAEKLTQNWEDNTIAALYRFLYSPDGKSLSIHGDRVSLPQSVTLVDVNPAVTVTPSWFVTSSDPEIREQLQVEVFEALEESDRSTFEQIAQLNPPLSQEIKRETTPGVAVHRKLLESFHPSIRQKRWIVGIIDGSGSMEGEGFNQLLSAFRELLETEKAKSNFLYSPEDKFSLIVYQGEGAYSLPRNVEASTNLDREKLWQSLNQEVRVGGGTPVKAGLYRGFESALKVPIDYQIEIFLFTDGRFGNPLDRELLSLHQELENKNAQITIVGAGNVNAKQLQKLARELNARPIISSSASQTKEELLKAFREGQI</sequence>
<dbReference type="Pfam" id="PF00092">
    <property type="entry name" value="VWA"/>
    <property type="match status" value="1"/>
</dbReference>
<reference evidence="2 3" key="1">
    <citation type="submission" date="2019-01" db="EMBL/GenBank/DDBJ databases">
        <authorList>
            <person name="Brito A."/>
        </authorList>
    </citation>
    <scope>NUCLEOTIDE SEQUENCE [LARGE SCALE GENOMIC DNA]</scope>
    <source>
        <strain evidence="2">1</strain>
    </source>
</reference>
<dbReference type="RefSeq" id="WP_144876339.1">
    <property type="nucleotide sequence ID" value="NZ_LR214388.1"/>
</dbReference>
<accession>A0A563W2M0</accession>
<dbReference type="InterPro" id="IPR002035">
    <property type="entry name" value="VWF_A"/>
</dbReference>
<gene>
    <name evidence="2" type="ORF">H1P_6560004</name>
</gene>
<evidence type="ECO:0000313" key="3">
    <source>
        <dbReference type="Proteomes" id="UP000320055"/>
    </source>
</evidence>
<dbReference type="EMBL" id="CAACVJ010000619">
    <property type="protein sequence ID" value="VEP17900.1"/>
    <property type="molecule type" value="Genomic_DNA"/>
</dbReference>
<evidence type="ECO:0000313" key="2">
    <source>
        <dbReference type="EMBL" id="VEP17900.1"/>
    </source>
</evidence>
<dbReference type="AlphaFoldDB" id="A0A563W2M0"/>
<dbReference type="SUPFAM" id="SSF53300">
    <property type="entry name" value="vWA-like"/>
    <property type="match status" value="1"/>
</dbReference>
<dbReference type="InterPro" id="IPR036465">
    <property type="entry name" value="vWFA_dom_sf"/>
</dbReference>
<protein>
    <recommendedName>
        <fullName evidence="1">VWFA domain-containing protein</fullName>
    </recommendedName>
</protein>
<dbReference type="OrthoDB" id="3170630at2"/>